<dbReference type="EMBL" id="MWPQ01000003">
    <property type="protein sequence ID" value="OPH84614.1"/>
    <property type="molecule type" value="Genomic_DNA"/>
</dbReference>
<evidence type="ECO:0000313" key="2">
    <source>
        <dbReference type="EMBL" id="OPH84614.1"/>
    </source>
</evidence>
<accession>A0A1V4I3A1</accession>
<gene>
    <name evidence="2" type="ORF">B2M20_00675</name>
</gene>
<feature type="chain" id="PRO_5013093176" evidence="1">
    <location>
        <begin position="23"/>
        <end position="97"/>
    </location>
</feature>
<feature type="signal peptide" evidence="1">
    <location>
        <begin position="1"/>
        <end position="22"/>
    </location>
</feature>
<sequence>MRKNLFPAAALAMIGFTVPASAADVGYVQEPVTESYTQAGPLPLQAAVDIANGIGLVSVSNTNKWGNEWQVEGYDVAGSYMEVDVDARTGAIVNVNR</sequence>
<keyword evidence="3" id="KW-1185">Reference proteome</keyword>
<keyword evidence="1" id="KW-0732">Signal</keyword>
<comment type="caution">
    <text evidence="2">The sequence shown here is derived from an EMBL/GenBank/DDBJ whole genome shotgun (WGS) entry which is preliminary data.</text>
</comment>
<reference evidence="2 3" key="1">
    <citation type="submission" date="2017-02" db="EMBL/GenBank/DDBJ databases">
        <title>Genome sequence of the nitrite-oxidizing bacterium Nitrobacter vulgaris strain Ab1.</title>
        <authorList>
            <person name="Mellbye B.L."/>
            <person name="Davis E.W."/>
            <person name="Spieck E."/>
            <person name="Chang J.H."/>
            <person name="Bottomley P.J."/>
            <person name="Sayavedra-Soto L.A."/>
        </authorList>
    </citation>
    <scope>NUCLEOTIDE SEQUENCE [LARGE SCALE GENOMIC DNA]</scope>
    <source>
        <strain evidence="2 3">Ab1</strain>
    </source>
</reference>
<dbReference type="RefSeq" id="WP_079445190.1">
    <property type="nucleotide sequence ID" value="NZ_MWPQ01000003.1"/>
</dbReference>
<dbReference type="AlphaFoldDB" id="A0A1V4I3A1"/>
<protein>
    <submittedName>
        <fullName evidence="2">Uncharacterized protein</fullName>
    </submittedName>
</protein>
<dbReference type="OrthoDB" id="8450175at2"/>
<organism evidence="2 3">
    <name type="scientific">Nitrobacter vulgaris</name>
    <dbReference type="NCBI Taxonomy" id="29421"/>
    <lineage>
        <taxon>Bacteria</taxon>
        <taxon>Pseudomonadati</taxon>
        <taxon>Pseudomonadota</taxon>
        <taxon>Alphaproteobacteria</taxon>
        <taxon>Hyphomicrobiales</taxon>
        <taxon>Nitrobacteraceae</taxon>
        <taxon>Nitrobacter</taxon>
    </lineage>
</organism>
<name>A0A1V4I3A1_NITVU</name>
<dbReference type="STRING" id="29421.B2M20_00675"/>
<evidence type="ECO:0000256" key="1">
    <source>
        <dbReference type="SAM" id="SignalP"/>
    </source>
</evidence>
<evidence type="ECO:0000313" key="3">
    <source>
        <dbReference type="Proteomes" id="UP000189940"/>
    </source>
</evidence>
<proteinExistence type="predicted"/>
<dbReference type="Proteomes" id="UP000189940">
    <property type="component" value="Unassembled WGS sequence"/>
</dbReference>